<comment type="caution">
    <text evidence="2">The sequence shown here is derived from an EMBL/GenBank/DDBJ whole genome shotgun (WGS) entry which is preliminary data.</text>
</comment>
<dbReference type="PANTHER" id="PTHR33876">
    <property type="entry name" value="UNNAMED PRODUCT"/>
    <property type="match status" value="1"/>
</dbReference>
<name>A0A5N6NLI2_9ASTR</name>
<dbReference type="InterPro" id="IPR052776">
    <property type="entry name" value="Chloro_ReproSupport/MetalTrans"/>
</dbReference>
<keyword evidence="1" id="KW-0472">Membrane</keyword>
<keyword evidence="1" id="KW-1133">Transmembrane helix</keyword>
<dbReference type="Proteomes" id="UP000326396">
    <property type="component" value="Linkage Group LG18"/>
</dbReference>
<keyword evidence="1" id="KW-0812">Transmembrane</keyword>
<keyword evidence="3" id="KW-1185">Reference proteome</keyword>
<feature type="transmembrane region" description="Helical" evidence="1">
    <location>
        <begin position="186"/>
        <end position="206"/>
    </location>
</feature>
<gene>
    <name evidence="2" type="ORF">E3N88_18798</name>
</gene>
<feature type="transmembrane region" description="Helical" evidence="1">
    <location>
        <begin position="348"/>
        <end position="369"/>
    </location>
</feature>
<evidence type="ECO:0000313" key="3">
    <source>
        <dbReference type="Proteomes" id="UP000326396"/>
    </source>
</evidence>
<sequence>MEKLIYNPNHQQLHHLKPRPFLPQLARFQSAKLFNFSHYNLRVNSIHCKHEQHPSFDFSSPVIKTPGTDLTFSENKGSVVPKSRFFHLFLQAFTHQQKAAAAGTVILLSALLVFAVQPVFVSPAFASFQTATKAGPGPLIRSELLSSAWTGFLAGCLHTLSGPDHLAALAPLSIGRSRVESALVGALWGCGHDAGQVIFGLLFLLLKDRLHIEIIRTWGTRVVGFTLLVIGAMGIREASEVPAPCVALENGECDVSVYDSSLTDPTITKKKKIGFATFATGIIHGLQPDALMMVLPALALPSRVAGAAFLGMFLVGTVVAMGSYTVFIGSCSQALKDRIPRITEKLTWISSMVAIALGLGIIISQFFGFSLY</sequence>
<evidence type="ECO:0000313" key="2">
    <source>
        <dbReference type="EMBL" id="KAD4982127.1"/>
    </source>
</evidence>
<feature type="transmembrane region" description="Helical" evidence="1">
    <location>
        <begin position="304"/>
        <end position="327"/>
    </location>
</feature>
<accession>A0A5N6NLI2</accession>
<dbReference type="PANTHER" id="PTHR33876:SF4">
    <property type="entry name" value="CHLOROPLAST PROTEIN FOR GROWTH AND FERTILITY 2"/>
    <property type="match status" value="1"/>
</dbReference>
<reference evidence="2 3" key="1">
    <citation type="submission" date="2019-05" db="EMBL/GenBank/DDBJ databases">
        <title>Mikania micrantha, genome provides insights into the molecular mechanism of rapid growth.</title>
        <authorList>
            <person name="Liu B."/>
        </authorList>
    </citation>
    <scope>NUCLEOTIDE SEQUENCE [LARGE SCALE GENOMIC DNA]</scope>
    <source>
        <strain evidence="2">NLD-2019</strain>
        <tissue evidence="2">Leaf</tissue>
    </source>
</reference>
<evidence type="ECO:0000256" key="1">
    <source>
        <dbReference type="SAM" id="Phobius"/>
    </source>
</evidence>
<feature type="transmembrane region" description="Helical" evidence="1">
    <location>
        <begin position="99"/>
        <end position="120"/>
    </location>
</feature>
<dbReference type="EMBL" id="SZYD01000010">
    <property type="protein sequence ID" value="KAD4982127.1"/>
    <property type="molecule type" value="Genomic_DNA"/>
</dbReference>
<dbReference type="AlphaFoldDB" id="A0A5N6NLI2"/>
<proteinExistence type="predicted"/>
<organism evidence="2 3">
    <name type="scientific">Mikania micrantha</name>
    <name type="common">bitter vine</name>
    <dbReference type="NCBI Taxonomy" id="192012"/>
    <lineage>
        <taxon>Eukaryota</taxon>
        <taxon>Viridiplantae</taxon>
        <taxon>Streptophyta</taxon>
        <taxon>Embryophyta</taxon>
        <taxon>Tracheophyta</taxon>
        <taxon>Spermatophyta</taxon>
        <taxon>Magnoliopsida</taxon>
        <taxon>eudicotyledons</taxon>
        <taxon>Gunneridae</taxon>
        <taxon>Pentapetalae</taxon>
        <taxon>asterids</taxon>
        <taxon>campanulids</taxon>
        <taxon>Asterales</taxon>
        <taxon>Asteraceae</taxon>
        <taxon>Asteroideae</taxon>
        <taxon>Heliantheae alliance</taxon>
        <taxon>Eupatorieae</taxon>
        <taxon>Mikania</taxon>
    </lineage>
</organism>
<dbReference type="OrthoDB" id="669460at2759"/>
<protein>
    <submittedName>
        <fullName evidence="2">Uncharacterized protein</fullName>
    </submittedName>
</protein>